<dbReference type="InterPro" id="IPR028098">
    <property type="entry name" value="Glyco_trans_4-like_N"/>
</dbReference>
<dbReference type="Gene3D" id="3.40.50.2000">
    <property type="entry name" value="Glycogen Phosphorylase B"/>
    <property type="match status" value="2"/>
</dbReference>
<accession>A0A7X0WEQ6</accession>
<keyword evidence="3" id="KW-0808">Transferase</keyword>
<comment type="caution">
    <text evidence="3">The sequence shown here is derived from an EMBL/GenBank/DDBJ whole genome shotgun (WGS) entry which is preliminary data.</text>
</comment>
<dbReference type="EMBL" id="JAAROL010000002">
    <property type="protein sequence ID" value="MBC1331679.1"/>
    <property type="molecule type" value="Genomic_DNA"/>
</dbReference>
<evidence type="ECO:0000313" key="3">
    <source>
        <dbReference type="EMBL" id="MBC1331679.1"/>
    </source>
</evidence>
<dbReference type="Pfam" id="PF13579">
    <property type="entry name" value="Glyco_trans_4_4"/>
    <property type="match status" value="1"/>
</dbReference>
<dbReference type="CDD" id="cd03794">
    <property type="entry name" value="GT4_WbuB-like"/>
    <property type="match status" value="1"/>
</dbReference>
<evidence type="ECO:0000313" key="4">
    <source>
        <dbReference type="Proteomes" id="UP000532866"/>
    </source>
</evidence>
<reference evidence="3 4" key="1">
    <citation type="submission" date="2020-03" db="EMBL/GenBank/DDBJ databases">
        <title>Soil Listeria distribution.</title>
        <authorList>
            <person name="Liao J."/>
            <person name="Wiedmann M."/>
        </authorList>
    </citation>
    <scope>NUCLEOTIDE SEQUENCE [LARGE SCALE GENOMIC DNA]</scope>
    <source>
        <strain evidence="3 4">FSL L7-1833</strain>
    </source>
</reference>
<proteinExistence type="predicted"/>
<dbReference type="PANTHER" id="PTHR12526">
    <property type="entry name" value="GLYCOSYLTRANSFERASE"/>
    <property type="match status" value="1"/>
</dbReference>
<dbReference type="InterPro" id="IPR001296">
    <property type="entry name" value="Glyco_trans_1"/>
</dbReference>
<protein>
    <submittedName>
        <fullName evidence="3">Glycosyltransferase family 4 protein</fullName>
    </submittedName>
</protein>
<dbReference type="RefSeq" id="WP_185352615.1">
    <property type="nucleotide sequence ID" value="NZ_JAARNB010000003.1"/>
</dbReference>
<feature type="domain" description="Glycosyltransferase subfamily 4-like N-terminal" evidence="2">
    <location>
        <begin position="17"/>
        <end position="180"/>
    </location>
</feature>
<sequence>MKIVYIHQYFNKDKSSTRSYEIAKHLVAKGHQVTMITGNDVASCDGIHIISTKTPYNQEYGYIRRMFSFLLFMLKSFIYAIREKNVDLIYATSTPLTVGLVGKWVSQCRKITLIFEVRDLWPDVPIKLGIIKNKLLVKLLYCLEASIYEQASKIIALSDGMKQDLIEKDIAAEKIDVITNFADINGFKTVSKEEQTSILTKYPILQNKFICLYAGTLGYVNHVEYVLKLAKLTKNTEIIYAIVGKGKEKEQLVQAAREQELHNVIFVDEVSKRIAMSWMKLSDIGMCFVRDAEVLNRNSQNKLFDFWAAGKPTLINYKGWQDKVMRDASAGQGFYYDEAERMARHIEALSFNQEIYTKLQKNVEKLATIYKKDKQIEQLTTILEKTIKMGAKSI</sequence>
<name>A0A7X0WEQ6_9LIST</name>
<dbReference type="Proteomes" id="UP000532866">
    <property type="component" value="Unassembled WGS sequence"/>
</dbReference>
<dbReference type="SUPFAM" id="SSF53756">
    <property type="entry name" value="UDP-Glycosyltransferase/glycogen phosphorylase"/>
    <property type="match status" value="1"/>
</dbReference>
<feature type="domain" description="Glycosyl transferase family 1" evidence="1">
    <location>
        <begin position="200"/>
        <end position="365"/>
    </location>
</feature>
<evidence type="ECO:0000259" key="1">
    <source>
        <dbReference type="Pfam" id="PF00534"/>
    </source>
</evidence>
<dbReference type="GO" id="GO:0016757">
    <property type="term" value="F:glycosyltransferase activity"/>
    <property type="evidence" value="ECO:0007669"/>
    <property type="project" value="InterPro"/>
</dbReference>
<organism evidence="3 4">
    <name type="scientific">Listeria booriae</name>
    <dbReference type="NCBI Taxonomy" id="1552123"/>
    <lineage>
        <taxon>Bacteria</taxon>
        <taxon>Bacillati</taxon>
        <taxon>Bacillota</taxon>
        <taxon>Bacilli</taxon>
        <taxon>Bacillales</taxon>
        <taxon>Listeriaceae</taxon>
        <taxon>Listeria</taxon>
    </lineage>
</organism>
<evidence type="ECO:0000259" key="2">
    <source>
        <dbReference type="Pfam" id="PF13579"/>
    </source>
</evidence>
<dbReference type="Pfam" id="PF00534">
    <property type="entry name" value="Glycos_transf_1"/>
    <property type="match status" value="1"/>
</dbReference>
<dbReference type="AlphaFoldDB" id="A0A7X0WEQ6"/>
<gene>
    <name evidence="3" type="ORF">HB759_06995</name>
</gene>